<dbReference type="Gene3D" id="3.30.342.10">
    <property type="entry name" value="DNA Polymerase, chain B, domain 1"/>
    <property type="match status" value="1"/>
</dbReference>
<gene>
    <name evidence="3" type="ORF">GPECTOR_25g384</name>
</gene>
<dbReference type="GO" id="GO:0006287">
    <property type="term" value="P:base-excision repair, gap-filling"/>
    <property type="evidence" value="ECO:0007669"/>
    <property type="project" value="TreeGrafter"/>
</dbReference>
<dbReference type="GO" id="GO:0003887">
    <property type="term" value="F:DNA-directed DNA polymerase activity"/>
    <property type="evidence" value="ECO:0007669"/>
    <property type="project" value="TreeGrafter"/>
</dbReference>
<dbReference type="PANTHER" id="PTHR10322">
    <property type="entry name" value="DNA POLYMERASE CATALYTIC SUBUNIT"/>
    <property type="match status" value="1"/>
</dbReference>
<dbReference type="STRING" id="33097.A0A150GHG4"/>
<name>A0A150GHG4_GONPE</name>
<feature type="region of interest" description="Disordered" evidence="1">
    <location>
        <begin position="1"/>
        <end position="60"/>
    </location>
</feature>
<dbReference type="InterPro" id="IPR056447">
    <property type="entry name" value="REV3_N"/>
</dbReference>
<evidence type="ECO:0000313" key="3">
    <source>
        <dbReference type="EMBL" id="KXZ48800.1"/>
    </source>
</evidence>
<dbReference type="EMBL" id="LSYV01000026">
    <property type="protein sequence ID" value="KXZ48800.1"/>
    <property type="molecule type" value="Genomic_DNA"/>
</dbReference>
<comment type="caution">
    <text evidence="3">The sequence shown here is derived from an EMBL/GenBank/DDBJ whole genome shotgun (WGS) entry which is preliminary data.</text>
</comment>
<dbReference type="OrthoDB" id="2414538at2759"/>
<dbReference type="PANTHER" id="PTHR10322:SF23">
    <property type="entry name" value="DNA POLYMERASE DELTA CATALYTIC SUBUNIT"/>
    <property type="match status" value="1"/>
</dbReference>
<proteinExistence type="predicted"/>
<dbReference type="GO" id="GO:0045004">
    <property type="term" value="P:DNA replication proofreading"/>
    <property type="evidence" value="ECO:0007669"/>
    <property type="project" value="TreeGrafter"/>
</dbReference>
<dbReference type="GO" id="GO:0006297">
    <property type="term" value="P:nucleotide-excision repair, DNA gap filling"/>
    <property type="evidence" value="ECO:0007669"/>
    <property type="project" value="TreeGrafter"/>
</dbReference>
<sequence length="219" mass="23416">MSHSYASGKRPGAGPPNEGGFGGPPAKRQATASTVMDPVDEMDFIEDDPAAPPEPLEDVELGEAGRNWERPPVPEFDPNTTDLEFQQLEVDYYLTNASPGLDDLGNGTPHDPKRQVPVIRMYGVNAAGNSVCTFVHGFLPYFYVESRPNWGPEAIDAIASALTSELSGKAKGLGGPPVIRIEPCDGLTSVWNYQGTDGVRRFLKVVVAVPNLVAPARAA</sequence>
<reference evidence="4" key="1">
    <citation type="journal article" date="2016" name="Nat. Commun.">
        <title>The Gonium pectorale genome demonstrates co-option of cell cycle regulation during the evolution of multicellularity.</title>
        <authorList>
            <person name="Hanschen E.R."/>
            <person name="Marriage T.N."/>
            <person name="Ferris P.J."/>
            <person name="Hamaji T."/>
            <person name="Toyoda A."/>
            <person name="Fujiyama A."/>
            <person name="Neme R."/>
            <person name="Noguchi H."/>
            <person name="Minakuchi Y."/>
            <person name="Suzuki M."/>
            <person name="Kawai-Toyooka H."/>
            <person name="Smith D.R."/>
            <person name="Sparks H."/>
            <person name="Anderson J."/>
            <person name="Bakaric R."/>
            <person name="Luria V."/>
            <person name="Karger A."/>
            <person name="Kirschner M.W."/>
            <person name="Durand P.M."/>
            <person name="Michod R.E."/>
            <person name="Nozaki H."/>
            <person name="Olson B.J."/>
        </authorList>
    </citation>
    <scope>NUCLEOTIDE SEQUENCE [LARGE SCALE GENOMIC DNA]</scope>
    <source>
        <strain evidence="4">NIES-2863</strain>
    </source>
</reference>
<dbReference type="Pfam" id="PF24065">
    <property type="entry name" value="REV3_N"/>
    <property type="match status" value="1"/>
</dbReference>
<evidence type="ECO:0000313" key="4">
    <source>
        <dbReference type="Proteomes" id="UP000075714"/>
    </source>
</evidence>
<accession>A0A150GHG4</accession>
<evidence type="ECO:0000256" key="1">
    <source>
        <dbReference type="SAM" id="MobiDB-lite"/>
    </source>
</evidence>
<dbReference type="GO" id="GO:0008296">
    <property type="term" value="F:3'-5'-DNA exonuclease activity"/>
    <property type="evidence" value="ECO:0007669"/>
    <property type="project" value="TreeGrafter"/>
</dbReference>
<dbReference type="InterPro" id="IPR012337">
    <property type="entry name" value="RNaseH-like_sf"/>
</dbReference>
<dbReference type="SUPFAM" id="SSF53098">
    <property type="entry name" value="Ribonuclease H-like"/>
    <property type="match status" value="1"/>
</dbReference>
<protein>
    <recommendedName>
        <fullName evidence="2">DNA polymerase zeta catalytic subunit N-terminal domain-containing protein</fullName>
    </recommendedName>
</protein>
<dbReference type="Proteomes" id="UP000075714">
    <property type="component" value="Unassembled WGS sequence"/>
</dbReference>
<organism evidence="3 4">
    <name type="scientific">Gonium pectorale</name>
    <name type="common">Green alga</name>
    <dbReference type="NCBI Taxonomy" id="33097"/>
    <lineage>
        <taxon>Eukaryota</taxon>
        <taxon>Viridiplantae</taxon>
        <taxon>Chlorophyta</taxon>
        <taxon>core chlorophytes</taxon>
        <taxon>Chlorophyceae</taxon>
        <taxon>CS clade</taxon>
        <taxon>Chlamydomonadales</taxon>
        <taxon>Volvocaceae</taxon>
        <taxon>Gonium</taxon>
    </lineage>
</organism>
<keyword evidence="4" id="KW-1185">Reference proteome</keyword>
<dbReference type="AlphaFoldDB" id="A0A150GHG4"/>
<feature type="domain" description="DNA polymerase zeta catalytic subunit N-terminal" evidence="2">
    <location>
        <begin position="89"/>
        <end position="136"/>
    </location>
</feature>
<feature type="compositionally biased region" description="Acidic residues" evidence="1">
    <location>
        <begin position="38"/>
        <end position="60"/>
    </location>
</feature>
<evidence type="ECO:0000259" key="2">
    <source>
        <dbReference type="Pfam" id="PF24065"/>
    </source>
</evidence>
<dbReference type="InterPro" id="IPR050240">
    <property type="entry name" value="DNA_pol_type-B"/>
</dbReference>
<dbReference type="GO" id="GO:0043625">
    <property type="term" value="C:delta DNA polymerase complex"/>
    <property type="evidence" value="ECO:0007669"/>
    <property type="project" value="TreeGrafter"/>
</dbReference>